<evidence type="ECO:0000313" key="2">
    <source>
        <dbReference type="EMBL" id="KZS09686.1"/>
    </source>
</evidence>
<feature type="compositionally biased region" description="Basic and acidic residues" evidence="1">
    <location>
        <begin position="44"/>
        <end position="58"/>
    </location>
</feature>
<evidence type="ECO:0000256" key="1">
    <source>
        <dbReference type="SAM" id="MobiDB-lite"/>
    </source>
</evidence>
<keyword evidence="3" id="KW-1185">Reference proteome</keyword>
<sequence>MKKLVVEAGVESDSDKEMRRLGMLTPTRVSRMPKPARVKHMPKLKLDRRPGKQRREGDTGCWSRLPKRTKAYKSGGFRNRKTSDVGIAGGPSDQEETGSRVDEEYAVLTLVCVVAQIVQANEMRGMFVATEGAMVYPEATLALGESEWVVIYDVPTKRAEQVMKLEIAWVDDMSRTFEKAITGNFPIEVKPFFVGPALDLAEIKTRAERRR</sequence>
<name>A0A164SJF1_9CRUS</name>
<dbReference type="AlphaFoldDB" id="A0A164SJF1"/>
<dbReference type="Proteomes" id="UP000076858">
    <property type="component" value="Unassembled WGS sequence"/>
</dbReference>
<dbReference type="EMBL" id="LRGB01002003">
    <property type="protein sequence ID" value="KZS09686.1"/>
    <property type="molecule type" value="Genomic_DNA"/>
</dbReference>
<feature type="compositionally biased region" description="Basic residues" evidence="1">
    <location>
        <begin position="34"/>
        <end position="43"/>
    </location>
</feature>
<evidence type="ECO:0000313" key="3">
    <source>
        <dbReference type="Proteomes" id="UP000076858"/>
    </source>
</evidence>
<accession>A0A164SJF1</accession>
<reference evidence="2 3" key="1">
    <citation type="submission" date="2016-03" db="EMBL/GenBank/DDBJ databases">
        <title>EvidentialGene: Evidence-directed Construction of Genes on Genomes.</title>
        <authorList>
            <person name="Gilbert D.G."/>
            <person name="Choi J.-H."/>
            <person name="Mockaitis K."/>
            <person name="Colbourne J."/>
            <person name="Pfrender M."/>
        </authorList>
    </citation>
    <scope>NUCLEOTIDE SEQUENCE [LARGE SCALE GENOMIC DNA]</scope>
    <source>
        <strain evidence="2 3">Xinb3</strain>
        <tissue evidence="2">Complete organism</tissue>
    </source>
</reference>
<feature type="region of interest" description="Disordered" evidence="1">
    <location>
        <begin position="28"/>
        <end position="99"/>
    </location>
</feature>
<comment type="caution">
    <text evidence="2">The sequence shown here is derived from an EMBL/GenBank/DDBJ whole genome shotgun (WGS) entry which is preliminary data.</text>
</comment>
<organism evidence="2 3">
    <name type="scientific">Daphnia magna</name>
    <dbReference type="NCBI Taxonomy" id="35525"/>
    <lineage>
        <taxon>Eukaryota</taxon>
        <taxon>Metazoa</taxon>
        <taxon>Ecdysozoa</taxon>
        <taxon>Arthropoda</taxon>
        <taxon>Crustacea</taxon>
        <taxon>Branchiopoda</taxon>
        <taxon>Diplostraca</taxon>
        <taxon>Cladocera</taxon>
        <taxon>Anomopoda</taxon>
        <taxon>Daphniidae</taxon>
        <taxon>Daphnia</taxon>
    </lineage>
</organism>
<protein>
    <submittedName>
        <fullName evidence="2">Uncharacterized protein</fullName>
    </submittedName>
</protein>
<gene>
    <name evidence="2" type="ORF">APZ42_026017</name>
</gene>
<proteinExistence type="predicted"/>